<organism evidence="13 14">
    <name type="scientific">Glossina austeni</name>
    <name type="common">Savannah tsetse fly</name>
    <dbReference type="NCBI Taxonomy" id="7395"/>
    <lineage>
        <taxon>Eukaryota</taxon>
        <taxon>Metazoa</taxon>
        <taxon>Ecdysozoa</taxon>
        <taxon>Arthropoda</taxon>
        <taxon>Hexapoda</taxon>
        <taxon>Insecta</taxon>
        <taxon>Pterygota</taxon>
        <taxon>Neoptera</taxon>
        <taxon>Endopterygota</taxon>
        <taxon>Diptera</taxon>
        <taxon>Brachycera</taxon>
        <taxon>Muscomorpha</taxon>
        <taxon>Hippoboscoidea</taxon>
        <taxon>Glossinidae</taxon>
        <taxon>Glossina</taxon>
    </lineage>
</organism>
<feature type="domain" description="PLD phosphodiesterase" evidence="12">
    <location>
        <begin position="107"/>
        <end position="134"/>
    </location>
</feature>
<keyword evidence="8" id="KW-1133">Transmembrane helix</keyword>
<protein>
    <recommendedName>
        <fullName evidence="12">PLD phosphodiesterase domain-containing protein</fullName>
    </recommendedName>
</protein>
<dbReference type="PROSITE" id="PS50035">
    <property type="entry name" value="PLD"/>
    <property type="match status" value="1"/>
</dbReference>
<dbReference type="InterPro" id="IPR037150">
    <property type="entry name" value="H-NS_C_dom_sf"/>
</dbReference>
<evidence type="ECO:0000256" key="7">
    <source>
        <dbReference type="ARBA" id="ARBA00022737"/>
    </source>
</evidence>
<dbReference type="STRING" id="7395.A0A1A9UKB8"/>
<dbReference type="SUPFAM" id="SSF81273">
    <property type="entry name" value="H-NS histone-like proteins"/>
    <property type="match status" value="2"/>
</dbReference>
<dbReference type="GO" id="GO:0005886">
    <property type="term" value="C:plasma membrane"/>
    <property type="evidence" value="ECO:0007669"/>
    <property type="project" value="UniProtKB-SubCell"/>
</dbReference>
<name>A0A1A9UKB8_GLOAU</name>
<keyword evidence="10" id="KW-0472">Membrane</keyword>
<evidence type="ECO:0000256" key="4">
    <source>
        <dbReference type="ARBA" id="ARBA00022490"/>
    </source>
</evidence>
<evidence type="ECO:0000256" key="3">
    <source>
        <dbReference type="ARBA" id="ARBA00022475"/>
    </source>
</evidence>
<dbReference type="AlphaFoldDB" id="A0A1A9UKB8"/>
<dbReference type="GO" id="GO:0005737">
    <property type="term" value="C:cytoplasm"/>
    <property type="evidence" value="ECO:0007669"/>
    <property type="project" value="UniProtKB-SubCell"/>
</dbReference>
<keyword evidence="14" id="KW-1185">Reference proteome</keyword>
<reference evidence="13" key="1">
    <citation type="submission" date="2020-05" db="UniProtKB">
        <authorList>
            <consortium name="EnsemblMetazoa"/>
        </authorList>
    </citation>
    <scope>IDENTIFICATION</scope>
    <source>
        <strain evidence="13">TTRI</strain>
    </source>
</reference>
<dbReference type="InterPro" id="IPR027444">
    <property type="entry name" value="H-NS_C_dom"/>
</dbReference>
<dbReference type="Pfam" id="PF22470">
    <property type="entry name" value="Histone_HNS_N"/>
    <property type="match status" value="1"/>
</dbReference>
<keyword evidence="7" id="KW-0677">Repeat</keyword>
<dbReference type="GO" id="GO:0008808">
    <property type="term" value="F:cardiolipin synthase activity"/>
    <property type="evidence" value="ECO:0007669"/>
    <property type="project" value="InterPro"/>
</dbReference>
<dbReference type="InterPro" id="IPR054180">
    <property type="entry name" value="H-NS-like_N"/>
</dbReference>
<accession>A0A1A9UKB8</accession>
<dbReference type="GO" id="GO:0032049">
    <property type="term" value="P:cardiolipin biosynthetic process"/>
    <property type="evidence" value="ECO:0007669"/>
    <property type="project" value="InterPro"/>
</dbReference>
<dbReference type="SMART" id="SM00155">
    <property type="entry name" value="PLDc"/>
    <property type="match status" value="2"/>
</dbReference>
<evidence type="ECO:0000256" key="8">
    <source>
        <dbReference type="ARBA" id="ARBA00022989"/>
    </source>
</evidence>
<dbReference type="SMART" id="SM00528">
    <property type="entry name" value="HNS"/>
    <property type="match status" value="1"/>
</dbReference>
<evidence type="ECO:0000313" key="14">
    <source>
        <dbReference type="Proteomes" id="UP000078200"/>
    </source>
</evidence>
<dbReference type="InterPro" id="IPR022924">
    <property type="entry name" value="Cardiolipin_synthase"/>
</dbReference>
<dbReference type="PANTHER" id="PTHR21248">
    <property type="entry name" value="CARDIOLIPIN SYNTHASE"/>
    <property type="match status" value="1"/>
</dbReference>
<evidence type="ECO:0000256" key="5">
    <source>
        <dbReference type="ARBA" id="ARBA00022679"/>
    </source>
</evidence>
<feature type="coiled-coil region" evidence="11">
    <location>
        <begin position="330"/>
        <end position="371"/>
    </location>
</feature>
<dbReference type="Proteomes" id="UP000078200">
    <property type="component" value="Unassembled WGS sequence"/>
</dbReference>
<dbReference type="InterPro" id="IPR001736">
    <property type="entry name" value="PLipase_D/transphosphatidylase"/>
</dbReference>
<evidence type="ECO:0000313" key="13">
    <source>
        <dbReference type="EnsemblMetazoa" id="GAUT007501-PA"/>
    </source>
</evidence>
<evidence type="ECO:0000256" key="9">
    <source>
        <dbReference type="ARBA" id="ARBA00023125"/>
    </source>
</evidence>
<evidence type="ECO:0000256" key="2">
    <source>
        <dbReference type="ARBA" id="ARBA00004496"/>
    </source>
</evidence>
<comment type="subcellular location">
    <subcellularLocation>
        <location evidence="1">Cell membrane</location>
    </subcellularLocation>
    <subcellularLocation>
        <location evidence="2">Cytoplasm</location>
    </subcellularLocation>
</comment>
<dbReference type="CDD" id="cd09152">
    <property type="entry name" value="PLDc_EcCLS_like_1"/>
    <property type="match status" value="1"/>
</dbReference>
<dbReference type="GO" id="GO:0046983">
    <property type="term" value="F:protein dimerization activity"/>
    <property type="evidence" value="ECO:0007669"/>
    <property type="project" value="InterPro"/>
</dbReference>
<dbReference type="InterPro" id="IPR027454">
    <property type="entry name" value="Histone_HNS_N"/>
</dbReference>
<dbReference type="Gene3D" id="3.30.870.10">
    <property type="entry name" value="Endonuclease Chain A"/>
    <property type="match status" value="2"/>
</dbReference>
<dbReference type="NCBIfam" id="TIGR04265">
    <property type="entry name" value="bac_cardiolipin"/>
    <property type="match status" value="1"/>
</dbReference>
<keyword evidence="3" id="KW-1003">Cell membrane</keyword>
<dbReference type="SUPFAM" id="SSF56024">
    <property type="entry name" value="Phospholipase D/nuclease"/>
    <property type="match status" value="2"/>
</dbReference>
<keyword evidence="4" id="KW-0963">Cytoplasm</keyword>
<evidence type="ECO:0000256" key="11">
    <source>
        <dbReference type="SAM" id="Coils"/>
    </source>
</evidence>
<evidence type="ECO:0000259" key="12">
    <source>
        <dbReference type="PROSITE" id="PS50035"/>
    </source>
</evidence>
<dbReference type="Gene3D" id="4.10.430.10">
    <property type="entry name" value="Histone-like protein H-NS, C-terminal domain"/>
    <property type="match status" value="1"/>
</dbReference>
<dbReference type="InterPro" id="IPR025202">
    <property type="entry name" value="PLD-like_dom"/>
</dbReference>
<dbReference type="VEuPathDB" id="VectorBase:GAUT007501"/>
<dbReference type="EnsemblMetazoa" id="GAUT007501-RA">
    <property type="protein sequence ID" value="GAUT007501-PA"/>
    <property type="gene ID" value="GAUT007501"/>
</dbReference>
<evidence type="ECO:0000256" key="10">
    <source>
        <dbReference type="ARBA" id="ARBA00023136"/>
    </source>
</evidence>
<keyword evidence="6" id="KW-0812">Transmembrane</keyword>
<dbReference type="NCBIfam" id="NF008193">
    <property type="entry name" value="PRK10947.1"/>
    <property type="match status" value="1"/>
</dbReference>
<dbReference type="FunFam" id="1.10.287.1050:FF:000001">
    <property type="entry name" value="DNA-binding protein"/>
    <property type="match status" value="1"/>
</dbReference>
<keyword evidence="5" id="KW-0808">Transferase</keyword>
<dbReference type="FunFam" id="4.10.430.10:FF:000001">
    <property type="entry name" value="DNA-binding protein"/>
    <property type="match status" value="1"/>
</dbReference>
<dbReference type="Gene3D" id="1.10.287.1050">
    <property type="entry name" value="H-NS histone-like proteins"/>
    <property type="match status" value="1"/>
</dbReference>
<evidence type="ECO:0000256" key="6">
    <source>
        <dbReference type="ARBA" id="ARBA00022692"/>
    </source>
</evidence>
<dbReference type="Pfam" id="PF00816">
    <property type="entry name" value="Histone_HNS"/>
    <property type="match status" value="1"/>
</dbReference>
<keyword evidence="9" id="KW-0238">DNA-binding</keyword>
<dbReference type="GO" id="GO:0003677">
    <property type="term" value="F:DNA binding"/>
    <property type="evidence" value="ECO:0007669"/>
    <property type="project" value="UniProtKB-KW"/>
</dbReference>
<evidence type="ECO:0000256" key="1">
    <source>
        <dbReference type="ARBA" id="ARBA00004236"/>
    </source>
</evidence>
<proteinExistence type="predicted"/>
<keyword evidence="11" id="KW-0175">Coiled coil</keyword>
<dbReference type="PANTHER" id="PTHR21248:SF22">
    <property type="entry name" value="PHOSPHOLIPASE D"/>
    <property type="match status" value="1"/>
</dbReference>
<dbReference type="Pfam" id="PF13091">
    <property type="entry name" value="PLDc_2"/>
    <property type="match status" value="2"/>
</dbReference>
<sequence length="441" mass="50572">MEGVKSNNINILTNSDEMMHTVIKDINLAQTNIEMVFYIWHPGGWANQVAEVLIRAANRGIKCRLILDSAGSSNFFRSIHVKMMRGAGIKIVKALHVNILRIFFRRMDLRQHRKMILIDNRIGYTGSMNMIDPKYFKKHSGVGQWIDIMIRVEGPVVSAMRIIFSCDWEVETGEKIFFLPDQIKIVNEEKYNYTTNIIPSGPGFSEDLIQQVLLTAIYSARKKIVITTPYLVPSDDLLRAICTAAQRGVLVYIIIPKFNDSILVRWASRAFFSELLHSGVKIYQFENGLLHSKSILVDNQLSLVVLSMSEALKIFNNIRSLRAQARECTLETLEEILEKLEVVVNERREEDNQAQAEIEERTRKLKQYREMLIADGIDPNELLQSHNTVKASTKNKRAMRPAKYQYIDEHGESKTWTGQGRTPTIIKKAIDTGKKLEDFLL</sequence>